<protein>
    <submittedName>
        <fullName evidence="2">Uncharacterized protein</fullName>
    </submittedName>
</protein>
<accession>A0A3R8RC47</accession>
<dbReference type="RefSeq" id="WP_125229556.1">
    <property type="nucleotide sequence ID" value="NZ_RWJI01000001.1"/>
</dbReference>
<keyword evidence="3" id="KW-1185">Reference proteome</keyword>
<dbReference type="InterPro" id="IPR017853">
    <property type="entry name" value="GH"/>
</dbReference>
<dbReference type="InterPro" id="IPR055151">
    <property type="entry name" value="GH113"/>
</dbReference>
<evidence type="ECO:0000313" key="3">
    <source>
        <dbReference type="Proteomes" id="UP000268553"/>
    </source>
</evidence>
<dbReference type="Pfam" id="PF22612">
    <property type="entry name" value="GH113"/>
    <property type="match status" value="1"/>
</dbReference>
<dbReference type="SUPFAM" id="SSF51445">
    <property type="entry name" value="(Trans)glycosidases"/>
    <property type="match status" value="1"/>
</dbReference>
<name>A0A3R8RC47_9SPHN</name>
<reference evidence="2 3" key="1">
    <citation type="submission" date="2018-12" db="EMBL/GenBank/DDBJ databases">
        <authorList>
            <person name="Kim S.-J."/>
            <person name="Jung G.-Y."/>
        </authorList>
    </citation>
    <scope>NUCLEOTIDE SEQUENCE [LARGE SCALE GENOMIC DNA]</scope>
    <source>
        <strain evidence="2 3">03SU3-P</strain>
    </source>
</reference>
<dbReference type="AlphaFoldDB" id="A0A3R8RC47"/>
<dbReference type="Gene3D" id="3.20.20.80">
    <property type="entry name" value="Glycosidases"/>
    <property type="match status" value="1"/>
</dbReference>
<evidence type="ECO:0000256" key="1">
    <source>
        <dbReference type="SAM" id="SignalP"/>
    </source>
</evidence>
<dbReference type="Proteomes" id="UP000268553">
    <property type="component" value="Unassembled WGS sequence"/>
</dbReference>
<comment type="caution">
    <text evidence="2">The sequence shown here is derived from an EMBL/GenBank/DDBJ whole genome shotgun (WGS) entry which is preliminary data.</text>
</comment>
<sequence length="485" mass="53512">MKKQGWKIVLASTLLALAGCGGGSSSSDTNVVQIPTLSPSPAPSPVSPALPTTPLYSVSTVTSVPYPNGFTVPTTDPKDFATDPCKLDLDVVTYPQSWLRGRSLPQATGAPLNQAIGRGVTIKDIMLDDNPAFVLKGSADAPNGCNNGAGALKKELEKTAQRIARLDAGYVKITQWNWITENQNGSYSIIDADDSFGPISDDNLRSFVQSAHRAGLKVVLWNQIQVFGDRQGYFKPTPENNLQNYEKWFSAFGSFMRERAAFYNSIGIDVWDMGCNFCVFNTLQAKTSAEKALFYNSYLKIAKDVKSVYKGKTFITDNDWFDFGSEYLGQIDFIETGMWSNKTWTLAESDVLTPQSYKATLNSNITGLLKFGKPLFLSVGIQSRRNALSEPGYLEETGCTAAINALELSNSQCIQKQTEVDFALQAIVIQAQLDYVKGLNTNNLVVFANDYFVTDNLYPRFAYPNIGFTVRNKPAEGVLREWFRK</sequence>
<evidence type="ECO:0000313" key="2">
    <source>
        <dbReference type="EMBL" id="RRQ51542.1"/>
    </source>
</evidence>
<keyword evidence="1" id="KW-0732">Signal</keyword>
<organism evidence="2 3">
    <name type="scientific">Sphingorhabdus wooponensis</name>
    <dbReference type="NCBI Taxonomy" id="940136"/>
    <lineage>
        <taxon>Bacteria</taxon>
        <taxon>Pseudomonadati</taxon>
        <taxon>Pseudomonadota</taxon>
        <taxon>Alphaproteobacteria</taxon>
        <taxon>Sphingomonadales</taxon>
        <taxon>Sphingomonadaceae</taxon>
        <taxon>Sphingorhabdus</taxon>
    </lineage>
</organism>
<dbReference type="EMBL" id="RWJI01000001">
    <property type="protein sequence ID" value="RRQ51542.1"/>
    <property type="molecule type" value="Genomic_DNA"/>
</dbReference>
<dbReference type="OrthoDB" id="9803927at2"/>
<feature type="signal peptide" evidence="1">
    <location>
        <begin position="1"/>
        <end position="18"/>
    </location>
</feature>
<gene>
    <name evidence="2" type="ORF">D7D48_01180</name>
</gene>
<feature type="chain" id="PRO_5018758538" evidence="1">
    <location>
        <begin position="19"/>
        <end position="485"/>
    </location>
</feature>
<proteinExistence type="predicted"/>
<dbReference type="PROSITE" id="PS51257">
    <property type="entry name" value="PROKAR_LIPOPROTEIN"/>
    <property type="match status" value="1"/>
</dbReference>